<reference evidence="2 3" key="1">
    <citation type="submission" date="2011-11" db="EMBL/GenBank/DDBJ databases">
        <title>Improved High-Quality Draft sequence of Beggiatoa alba B18lD.</title>
        <authorList>
            <consortium name="US DOE Joint Genome Institute"/>
            <person name="Lucas S."/>
            <person name="Han J."/>
            <person name="Lapidus A."/>
            <person name="Cheng J.-F."/>
            <person name="Goodwin L."/>
            <person name="Pitluck S."/>
            <person name="Peters L."/>
            <person name="Mikhailova N."/>
            <person name="Held B."/>
            <person name="Detter J.C."/>
            <person name="Han C."/>
            <person name="Tapia R."/>
            <person name="Land M."/>
            <person name="Hauser L."/>
            <person name="Kyrpides N."/>
            <person name="Ivanova N."/>
            <person name="Pagani I."/>
            <person name="Samuel K."/>
            <person name="Teske A."/>
            <person name="Mueller J."/>
            <person name="Woyke T."/>
        </authorList>
    </citation>
    <scope>NUCLEOTIDE SEQUENCE [LARGE SCALE GENOMIC DNA]</scope>
    <source>
        <strain evidence="2 3">B18LD</strain>
    </source>
</reference>
<evidence type="ECO:0000313" key="3">
    <source>
        <dbReference type="Proteomes" id="UP000005744"/>
    </source>
</evidence>
<accession>I3CD61</accession>
<keyword evidence="1" id="KW-0732">Signal</keyword>
<evidence type="ECO:0000256" key="1">
    <source>
        <dbReference type="SAM" id="SignalP"/>
    </source>
</evidence>
<dbReference type="Gene3D" id="2.60.40.10">
    <property type="entry name" value="Immunoglobulins"/>
    <property type="match status" value="1"/>
</dbReference>
<evidence type="ECO:0000313" key="2">
    <source>
        <dbReference type="EMBL" id="EIJ41554.1"/>
    </source>
</evidence>
<feature type="chain" id="PRO_5003668753" evidence="1">
    <location>
        <begin position="25"/>
        <end position="303"/>
    </location>
</feature>
<dbReference type="AlphaFoldDB" id="I3CD61"/>
<proteinExistence type="predicted"/>
<organism evidence="2 3">
    <name type="scientific">Beggiatoa alba B18LD</name>
    <dbReference type="NCBI Taxonomy" id="395493"/>
    <lineage>
        <taxon>Bacteria</taxon>
        <taxon>Pseudomonadati</taxon>
        <taxon>Pseudomonadota</taxon>
        <taxon>Gammaproteobacteria</taxon>
        <taxon>Thiotrichales</taxon>
        <taxon>Thiotrichaceae</taxon>
        <taxon>Beggiatoa</taxon>
    </lineage>
</organism>
<dbReference type="SUPFAM" id="SSF49373">
    <property type="entry name" value="Invasin/intimin cell-adhesion fragments"/>
    <property type="match status" value="1"/>
</dbReference>
<dbReference type="InterPro" id="IPR013783">
    <property type="entry name" value="Ig-like_fold"/>
</dbReference>
<name>I3CD61_9GAMM</name>
<dbReference type="EMBL" id="JH600070">
    <property type="protein sequence ID" value="EIJ41554.1"/>
    <property type="molecule type" value="Genomic_DNA"/>
</dbReference>
<dbReference type="STRING" id="395493.BegalDRAFT_0642"/>
<dbReference type="HOGENOM" id="CLU_917216_0_0_6"/>
<dbReference type="RefSeq" id="WP_002683576.1">
    <property type="nucleotide sequence ID" value="NZ_JH600070.1"/>
</dbReference>
<protein>
    <submittedName>
        <fullName evidence="2">Ig-like domain-containing protein</fullName>
    </submittedName>
</protein>
<sequence>MSKLFFSRLLAGIFLCLSFNAVFATETSVTMTDAVGTSTTAGEPTQIIVFKGAKQTVPIGVKSLPIIFKVLDEHGMPVTGVTVNFALQRNGSPVAGTGLSKTSTVTDIVGQAVTHVQATTVTGNYTVTAILPSNLSLLTSTTLKIVTTLPSLGNGGGVGADGKPSNTGSLFGGGISINDGEFVKKGAQKLDDKCLIQGVITTDTNDIGKQVDFIVVAAYVIPELNFSTFFMLDEEKGILSWDLDITKLSAFQSNQTLEDKQIINIYEGFFVASGQLLVFYGYRLPNGKVVFNAEQVIDITITE</sequence>
<dbReference type="OrthoDB" id="5522233at2"/>
<dbReference type="Proteomes" id="UP000005744">
    <property type="component" value="Unassembled WGS sequence"/>
</dbReference>
<feature type="signal peptide" evidence="1">
    <location>
        <begin position="1"/>
        <end position="24"/>
    </location>
</feature>
<dbReference type="InterPro" id="IPR008964">
    <property type="entry name" value="Invasin/intimin_cell_adhesion"/>
</dbReference>
<keyword evidence="3" id="KW-1185">Reference proteome</keyword>
<gene>
    <name evidence="2" type="ORF">BegalDRAFT_0642</name>
</gene>